<dbReference type="InterPro" id="IPR039448">
    <property type="entry name" value="Beta_helix"/>
</dbReference>
<dbReference type="RefSeq" id="WP_249305576.1">
    <property type="nucleotide sequence ID" value="NZ_JACRSW010000035.1"/>
</dbReference>
<evidence type="ECO:0000313" key="3">
    <source>
        <dbReference type="Proteomes" id="UP000637513"/>
    </source>
</evidence>
<dbReference type="InterPro" id="IPR011050">
    <property type="entry name" value="Pectin_lyase_fold/virulence"/>
</dbReference>
<dbReference type="InterPro" id="IPR012334">
    <property type="entry name" value="Pectin_lyas_fold"/>
</dbReference>
<dbReference type="EMBL" id="JACRSW010000035">
    <property type="protein sequence ID" value="MBC8558116.1"/>
    <property type="molecule type" value="Genomic_DNA"/>
</dbReference>
<comment type="caution">
    <text evidence="2">The sequence shown here is derived from an EMBL/GenBank/DDBJ whole genome shotgun (WGS) entry which is preliminary data.</text>
</comment>
<feature type="domain" description="Right handed beta helix" evidence="1">
    <location>
        <begin position="308"/>
        <end position="395"/>
    </location>
</feature>
<dbReference type="Proteomes" id="UP000637513">
    <property type="component" value="Unassembled WGS sequence"/>
</dbReference>
<name>A0ABR7MWE6_9FIRM</name>
<evidence type="ECO:0000313" key="2">
    <source>
        <dbReference type="EMBL" id="MBC8558116.1"/>
    </source>
</evidence>
<organism evidence="2 3">
    <name type="scientific">Jutongia hominis</name>
    <dbReference type="NCBI Taxonomy" id="2763664"/>
    <lineage>
        <taxon>Bacteria</taxon>
        <taxon>Bacillati</taxon>
        <taxon>Bacillota</taxon>
        <taxon>Clostridia</taxon>
        <taxon>Lachnospirales</taxon>
        <taxon>Lachnospiraceae</taxon>
        <taxon>Jutongia</taxon>
    </lineage>
</organism>
<proteinExistence type="predicted"/>
<accession>A0ABR7MWE6</accession>
<reference evidence="2 3" key="1">
    <citation type="submission" date="2020-08" db="EMBL/GenBank/DDBJ databases">
        <title>Genome public.</title>
        <authorList>
            <person name="Liu C."/>
            <person name="Sun Q."/>
        </authorList>
    </citation>
    <scope>NUCLEOTIDE SEQUENCE [LARGE SCALE GENOMIC DNA]</scope>
    <source>
        <strain evidence="2 3">BX3</strain>
    </source>
</reference>
<gene>
    <name evidence="2" type="ORF">H8700_10425</name>
</gene>
<dbReference type="Gene3D" id="2.160.20.10">
    <property type="entry name" value="Single-stranded right-handed beta-helix, Pectin lyase-like"/>
    <property type="match status" value="1"/>
</dbReference>
<dbReference type="Pfam" id="PF13229">
    <property type="entry name" value="Beta_helix"/>
    <property type="match status" value="1"/>
</dbReference>
<keyword evidence="3" id="KW-1185">Reference proteome</keyword>
<protein>
    <submittedName>
        <fullName evidence="2">Right-handed parallel beta-helix repeat-containing protein</fullName>
    </submittedName>
</protein>
<sequence length="426" mass="49282">MDVLAYLKQRQNELEKKRHPLSDRDSSFRYLYAFGVSVMAMGDMKAITELQDRFQFFLECLSIPAEQREQLMTDINDHFEYRLSECIQILKTKEIQYCFFCDLYHLMQNVVWAEAYCKKVLRNYFDIFHMSEHEIAFFEQFSKVAMQKDLNRAKELYHEFLEEGFDISYRTLRYFFPEFEEEDFFRDIIVKAGKTFHLDKPTQVNGDIVVERGGSLLLDGAHLKIKGSILVQGGRIRIKDSEITVLSCSQDVFMHVEDAAVVRIDHAKVQCQGFCGFLEQSSGRLLIEESEFLQTDVQRAITFCGIYAKIERCTFSEAAQGCIQISDSAKLYMKCCAFIHAKASYGAAVFSDSIDTVAIYDCSFDDCKAAYLGSAVYFQYQKLGQVVKNCVCRNCIPSENAIFNTYDDDFEPLEAERFLAQRKSDL</sequence>
<dbReference type="SUPFAM" id="SSF51126">
    <property type="entry name" value="Pectin lyase-like"/>
    <property type="match status" value="1"/>
</dbReference>
<evidence type="ECO:0000259" key="1">
    <source>
        <dbReference type="Pfam" id="PF13229"/>
    </source>
</evidence>